<protein>
    <recommendedName>
        <fullName evidence="4">Exo-alpha-sialidase</fullName>
    </recommendedName>
</protein>
<evidence type="ECO:0000313" key="2">
    <source>
        <dbReference type="EMBL" id="CAG5078050.1"/>
    </source>
</evidence>
<dbReference type="AlphaFoldDB" id="A0A916JJZ4"/>
<dbReference type="Gene3D" id="2.130.10.10">
    <property type="entry name" value="YVTN repeat-like/Quinoprotein amine dehydrogenase"/>
    <property type="match status" value="1"/>
</dbReference>
<dbReference type="KEGG" id="ptan:CRYO30217_00556"/>
<gene>
    <name evidence="2" type="ORF">CRYO30217_00556</name>
</gene>
<organism evidence="2 3">
    <name type="scientific">Parvicella tangerina</name>
    <dbReference type="NCBI Taxonomy" id="2829795"/>
    <lineage>
        <taxon>Bacteria</taxon>
        <taxon>Pseudomonadati</taxon>
        <taxon>Bacteroidota</taxon>
        <taxon>Flavobacteriia</taxon>
        <taxon>Flavobacteriales</taxon>
        <taxon>Parvicellaceae</taxon>
        <taxon>Parvicella</taxon>
    </lineage>
</organism>
<feature type="compositionally biased region" description="Polar residues" evidence="1">
    <location>
        <begin position="9"/>
        <end position="24"/>
    </location>
</feature>
<evidence type="ECO:0000256" key="1">
    <source>
        <dbReference type="SAM" id="MobiDB-lite"/>
    </source>
</evidence>
<accession>A0A916JJZ4</accession>
<dbReference type="SUPFAM" id="SSF50939">
    <property type="entry name" value="Sialidases"/>
    <property type="match status" value="1"/>
</dbReference>
<proteinExistence type="predicted"/>
<name>A0A916JJZ4_9FLAO</name>
<dbReference type="InterPro" id="IPR015943">
    <property type="entry name" value="WD40/YVTN_repeat-like_dom_sf"/>
</dbReference>
<dbReference type="Proteomes" id="UP000683507">
    <property type="component" value="Chromosome"/>
</dbReference>
<evidence type="ECO:0008006" key="4">
    <source>
        <dbReference type="Google" id="ProtNLM"/>
    </source>
</evidence>
<keyword evidence="3" id="KW-1185">Reference proteome</keyword>
<feature type="region of interest" description="Disordered" evidence="1">
    <location>
        <begin position="1"/>
        <end position="24"/>
    </location>
</feature>
<evidence type="ECO:0000313" key="3">
    <source>
        <dbReference type="Proteomes" id="UP000683507"/>
    </source>
</evidence>
<reference evidence="2" key="1">
    <citation type="submission" date="2021-04" db="EMBL/GenBank/DDBJ databases">
        <authorList>
            <person name="Rodrigo-Torres L."/>
            <person name="Arahal R. D."/>
            <person name="Lucena T."/>
        </authorList>
    </citation>
    <scope>NUCLEOTIDE SEQUENCE</scope>
    <source>
        <strain evidence="2">AS29M-1</strain>
    </source>
</reference>
<dbReference type="InterPro" id="IPR036278">
    <property type="entry name" value="Sialidase_sf"/>
</dbReference>
<sequence length="340" mass="37410">MGCAENTDHTASTKKGSESPEQQELNLTVTHSFVTDTNEHYRGLEIHDKVAVIGGSQGNILVYDFKLDSLRIFFTAEGIHIRDIDKISDGSHTALGITQPAQILFRDMPSDSFIVVFEGKDSLMFLDGIDFWENEYGIAFGDPIDGYPLVLFRELYDKTWSRVKEVDFPKEASNYAGFAASGTSIKCLPNGVAIIGLGNETAKVLRTPDYGMTWDLIDVPFHKEPNGTGIYSMAFKDSLNGVAVGGHWQNVTCDSSKIYTTDGGLSWHLSEGVQEYRSCVTYYKDDVYISTGTTGTDISYDGGKSWQLLDTIGYNAIAFQKDGTGIAVGSYGRITLLELK</sequence>
<dbReference type="EMBL" id="OU015584">
    <property type="protein sequence ID" value="CAG5078050.1"/>
    <property type="molecule type" value="Genomic_DNA"/>
</dbReference>